<keyword evidence="12" id="KW-0496">Mitochondrion</keyword>
<dbReference type="Gene3D" id="3.30.559.10">
    <property type="entry name" value="Chloramphenicol acetyltransferase-like domain"/>
    <property type="match status" value="1"/>
</dbReference>
<dbReference type="FunFam" id="3.30.559.70:FF:000001">
    <property type="entry name" value="Carnitine O-palmitoyltransferase 1, liver isoform"/>
    <property type="match status" value="1"/>
</dbReference>
<dbReference type="PANTHER" id="PTHR22589">
    <property type="entry name" value="CARNITINE O-ACYLTRANSFERASE"/>
    <property type="match status" value="1"/>
</dbReference>
<keyword evidence="5" id="KW-0813">Transport</keyword>
<evidence type="ECO:0000256" key="11">
    <source>
        <dbReference type="ARBA" id="ARBA00023098"/>
    </source>
</evidence>
<dbReference type="InterPro" id="IPR023213">
    <property type="entry name" value="CAT-like_dom_sf"/>
</dbReference>
<evidence type="ECO:0000256" key="14">
    <source>
        <dbReference type="ARBA" id="ARBA00023315"/>
    </source>
</evidence>
<feature type="region of interest" description="Disordered" evidence="18">
    <location>
        <begin position="675"/>
        <end position="724"/>
    </location>
</feature>
<evidence type="ECO:0000313" key="22">
    <source>
        <dbReference type="Ensembl" id="ENSSSCP00050048427.1"/>
    </source>
</evidence>
<evidence type="ECO:0000256" key="5">
    <source>
        <dbReference type="ARBA" id="ARBA00022448"/>
    </source>
</evidence>
<dbReference type="InterPro" id="IPR000542">
    <property type="entry name" value="Carn_acyl_trans"/>
</dbReference>
<evidence type="ECO:0000256" key="3">
    <source>
        <dbReference type="ARBA" id="ARBA00005232"/>
    </source>
</evidence>
<dbReference type="InterPro" id="IPR039551">
    <property type="entry name" value="Cho/carn_acyl_trans"/>
</dbReference>
<dbReference type="Proteomes" id="UP000694571">
    <property type="component" value="Unplaced"/>
</dbReference>
<keyword evidence="11" id="KW-0443">Lipid metabolism</keyword>
<dbReference type="Gene3D" id="3.30.559.70">
    <property type="entry name" value="Choline/Carnitine o-acyltransferase, domain 2"/>
    <property type="match status" value="1"/>
</dbReference>
<comment type="similarity">
    <text evidence="3 17">Belongs to the carnitine/choline acetyltransferase family.</text>
</comment>
<evidence type="ECO:0000256" key="16">
    <source>
        <dbReference type="PIRSR" id="PIRSR600542-1"/>
    </source>
</evidence>
<evidence type="ECO:0000256" key="7">
    <source>
        <dbReference type="ARBA" id="ARBA00022692"/>
    </source>
</evidence>
<evidence type="ECO:0000256" key="13">
    <source>
        <dbReference type="ARBA" id="ARBA00023136"/>
    </source>
</evidence>
<evidence type="ECO:0000256" key="9">
    <source>
        <dbReference type="ARBA" id="ARBA00022832"/>
    </source>
</evidence>
<dbReference type="InterPro" id="IPR042231">
    <property type="entry name" value="Cho/carn_acyl_trans_2"/>
</dbReference>
<comment type="catalytic activity">
    <reaction evidence="15">
        <text>(R)-carnitine + hexadecanoyl-CoA = O-hexadecanoyl-(R)-carnitine + CoA</text>
        <dbReference type="Rhea" id="RHEA:12661"/>
        <dbReference type="ChEBI" id="CHEBI:16347"/>
        <dbReference type="ChEBI" id="CHEBI:17490"/>
        <dbReference type="ChEBI" id="CHEBI:57287"/>
        <dbReference type="ChEBI" id="CHEBI:57379"/>
        <dbReference type="EC" id="2.3.1.21"/>
    </reaction>
    <physiologicalReaction direction="left-to-right" evidence="15">
        <dbReference type="Rhea" id="RHEA:12662"/>
    </physiologicalReaction>
</comment>
<feature type="transmembrane region" description="Helical" evidence="19">
    <location>
        <begin position="104"/>
        <end position="126"/>
    </location>
</feature>
<dbReference type="PROSITE" id="PS00439">
    <property type="entry name" value="ACYLTRANSF_C_1"/>
    <property type="match status" value="1"/>
</dbReference>
<evidence type="ECO:0000256" key="6">
    <source>
        <dbReference type="ARBA" id="ARBA00022679"/>
    </source>
</evidence>
<reference evidence="22" key="1">
    <citation type="submission" date="2025-08" db="UniProtKB">
        <authorList>
            <consortium name="Ensembl"/>
        </authorList>
    </citation>
    <scope>IDENTIFICATION</scope>
</reference>
<evidence type="ECO:0000256" key="8">
    <source>
        <dbReference type="ARBA" id="ARBA00022787"/>
    </source>
</evidence>
<evidence type="ECO:0000256" key="19">
    <source>
        <dbReference type="SAM" id="Phobius"/>
    </source>
</evidence>
<feature type="region of interest" description="Disordered" evidence="18">
    <location>
        <begin position="614"/>
        <end position="637"/>
    </location>
</feature>
<keyword evidence="8" id="KW-1000">Mitochondrion outer membrane</keyword>
<keyword evidence="9" id="KW-0276">Fatty acid metabolism</keyword>
<dbReference type="UniPathway" id="UPA00659"/>
<feature type="active site" description="Proton acceptor" evidence="16">
    <location>
        <position position="472"/>
    </location>
</feature>
<comment type="subcellular location">
    <subcellularLocation>
        <location evidence="1">Mitochondrion outer membrane</location>
        <topology evidence="1">Multi-pass membrane protein</topology>
    </subcellularLocation>
</comment>
<keyword evidence="6 17" id="KW-0808">Transferase</keyword>
<dbReference type="Gene3D" id="6.10.250.1760">
    <property type="match status" value="1"/>
</dbReference>
<dbReference type="Pfam" id="PF00755">
    <property type="entry name" value="Carn_acyltransf"/>
    <property type="match status" value="1"/>
</dbReference>
<evidence type="ECO:0000313" key="23">
    <source>
        <dbReference type="Proteomes" id="UP000694571"/>
    </source>
</evidence>
<evidence type="ECO:0000256" key="15">
    <source>
        <dbReference type="ARBA" id="ARBA00048480"/>
    </source>
</evidence>
<sequence length="724" mass="81717">MAEAHQAVAFQFTVTPDGIDLRMSHEALRQIYLSGLHSWKKKFIRFKNGIITGVFPASPSSWLIVVVGVMSTMYAKIDPSLGVIAKINRTLDATGYLSSRTQNVVSGVLFGTGLWVALIVTMRYSLKVLLSYHGWMFAEHSKMSRATKIWMMMVRVFSGRKTMLYSFQTSLPRLPVPAVQDTVSRYLESVKPLMKEAEFKRMTALAQDFAVSLGPRLQWYLKLKSWWATNYVSDWWEEYIYLRGRGPLMVNSNYYAMDLLYITPTHIQAARAGNGIHAILLYRRKLDREEIKPILLGSTVPLCSAQWERMFNTSRIPGEETDTIQHLQDSKHIVVFHRGRYFKVWLYYDGRLLKPREIEQQMQRILDDPSEPQPGEAKLAALTAGDRVPWAKCRQAYFGHGKNKQSLDAVEKAAFFVTLDETEQGYRKEDPDRSMDGYAKSLLHGQCFDRWFDKSFTFIVFKNGKMGMNAEHSWADAPIVAHLWEYVMSIDSFQLGYEEDGHCKGDTNPNIPYPTRLQWDIPEECQEVIETSLSCANLLADDVDFHSFPFTTFGKGLIKKCRTSPDAFVQLALQLAHYKVSPEADCPAGGEDPSQEQAPGSVWSLPSWTACVSSRSPRAAGEREHGGREPREVSSTQWELNLSATSPRVGKAEVLRADDWVFLSFDVVFRKRGCGSPRRCSGTEGVPGGTEAHGVSTTPSGQQAPSGLHVTTTPLEAQPSLRRT</sequence>
<dbReference type="Ensembl" id="ENSSSCT00050108913.1">
    <property type="protein sequence ID" value="ENSSSCP00050048427.1"/>
    <property type="gene ID" value="ENSSSCG00050078920.1"/>
</dbReference>
<dbReference type="GO" id="GO:0006635">
    <property type="term" value="P:fatty acid beta-oxidation"/>
    <property type="evidence" value="ECO:0007669"/>
    <property type="project" value="UniProtKB-UniPathway"/>
</dbReference>
<feature type="transmembrane region" description="Helical" evidence="19">
    <location>
        <begin position="50"/>
        <end position="74"/>
    </location>
</feature>
<protein>
    <recommendedName>
        <fullName evidence="4">carnitine O-palmitoyltransferase</fullName>
        <ecNumber evidence="4">2.3.1.21</ecNumber>
    </recommendedName>
</protein>
<keyword evidence="7 19" id="KW-0812">Transmembrane</keyword>
<feature type="compositionally biased region" description="Basic and acidic residues" evidence="18">
    <location>
        <begin position="620"/>
        <end position="632"/>
    </location>
</feature>
<evidence type="ECO:0000256" key="18">
    <source>
        <dbReference type="SAM" id="MobiDB-lite"/>
    </source>
</evidence>
<dbReference type="GO" id="GO:0004095">
    <property type="term" value="F:carnitine O-palmitoyltransferase activity"/>
    <property type="evidence" value="ECO:0007669"/>
    <property type="project" value="UniProtKB-EC"/>
</dbReference>
<evidence type="ECO:0000259" key="21">
    <source>
        <dbReference type="Pfam" id="PF16484"/>
    </source>
</evidence>
<dbReference type="GO" id="GO:0005741">
    <property type="term" value="C:mitochondrial outer membrane"/>
    <property type="evidence" value="ECO:0007669"/>
    <property type="project" value="UniProtKB-SubCell"/>
</dbReference>
<evidence type="ECO:0000256" key="12">
    <source>
        <dbReference type="ARBA" id="ARBA00023128"/>
    </source>
</evidence>
<dbReference type="PANTHER" id="PTHR22589:SF74">
    <property type="entry name" value="CARNITINE O-PALMITOYLTRANSFERASE 1, LIVER ISOFORM"/>
    <property type="match status" value="1"/>
</dbReference>
<dbReference type="InterPro" id="IPR032476">
    <property type="entry name" value="CPT_N"/>
</dbReference>
<feature type="compositionally biased region" description="Polar residues" evidence="18">
    <location>
        <begin position="695"/>
        <end position="715"/>
    </location>
</feature>
<keyword evidence="13 19" id="KW-0472">Membrane</keyword>
<evidence type="ECO:0000256" key="4">
    <source>
        <dbReference type="ARBA" id="ARBA00013243"/>
    </source>
</evidence>
<accession>A0A8D1P1W1</accession>
<keyword evidence="10 19" id="KW-1133">Transmembrane helix</keyword>
<dbReference type="SUPFAM" id="SSF52777">
    <property type="entry name" value="CoA-dependent acyltransferases"/>
    <property type="match status" value="2"/>
</dbReference>
<evidence type="ECO:0000256" key="17">
    <source>
        <dbReference type="RuleBase" id="RU003801"/>
    </source>
</evidence>
<dbReference type="PROSITE" id="PS00440">
    <property type="entry name" value="ACYLTRANSF_C_2"/>
    <property type="match status" value="1"/>
</dbReference>
<dbReference type="AlphaFoldDB" id="A0A8D1P1W1"/>
<evidence type="ECO:0000256" key="1">
    <source>
        <dbReference type="ARBA" id="ARBA00004374"/>
    </source>
</evidence>
<organism evidence="22 23">
    <name type="scientific">Sus scrofa</name>
    <name type="common">Pig</name>
    <dbReference type="NCBI Taxonomy" id="9823"/>
    <lineage>
        <taxon>Eukaryota</taxon>
        <taxon>Metazoa</taxon>
        <taxon>Chordata</taxon>
        <taxon>Craniata</taxon>
        <taxon>Vertebrata</taxon>
        <taxon>Euteleostomi</taxon>
        <taxon>Mammalia</taxon>
        <taxon>Eutheria</taxon>
        <taxon>Laurasiatheria</taxon>
        <taxon>Artiodactyla</taxon>
        <taxon>Suina</taxon>
        <taxon>Suidae</taxon>
        <taxon>Sus</taxon>
    </lineage>
</organism>
<evidence type="ECO:0000259" key="20">
    <source>
        <dbReference type="Pfam" id="PF00755"/>
    </source>
</evidence>
<comment type="pathway">
    <text evidence="2">Lipid metabolism; fatty acid beta-oxidation.</text>
</comment>
<evidence type="ECO:0000256" key="2">
    <source>
        <dbReference type="ARBA" id="ARBA00005005"/>
    </source>
</evidence>
<proteinExistence type="inferred from homology"/>
<dbReference type="EC" id="2.3.1.21" evidence="4"/>
<feature type="domain" description="Choline/carnitine acyltransferase" evidence="20">
    <location>
        <begin position="174"/>
        <end position="581"/>
    </location>
</feature>
<feature type="domain" description="Carnitine O-palmitoyltransferase N-terminal" evidence="21">
    <location>
        <begin position="1"/>
        <end position="47"/>
    </location>
</feature>
<name>A0A8D1P1W1_PIG</name>
<keyword evidence="14 17" id="KW-0012">Acyltransferase</keyword>
<dbReference type="Pfam" id="PF16484">
    <property type="entry name" value="CPT_N"/>
    <property type="match status" value="1"/>
</dbReference>
<evidence type="ECO:0000256" key="10">
    <source>
        <dbReference type="ARBA" id="ARBA00022989"/>
    </source>
</evidence>